<dbReference type="SMART" id="SM00479">
    <property type="entry name" value="EXOIII"/>
    <property type="match status" value="1"/>
</dbReference>
<comment type="subcellular location">
    <subcellularLocation>
        <location evidence="6">Cytoplasm</location>
    </subcellularLocation>
</comment>
<dbReference type="InterPro" id="IPR036397">
    <property type="entry name" value="RNaseH_sf"/>
</dbReference>
<evidence type="ECO:0000256" key="2">
    <source>
        <dbReference type="ARBA" id="ARBA00022722"/>
    </source>
</evidence>
<feature type="domain" description="Exonuclease" evidence="7">
    <location>
        <begin position="7"/>
        <end position="180"/>
    </location>
</feature>
<comment type="similarity">
    <text evidence="1 6">Belongs to the oligoribonuclease family.</text>
</comment>
<evidence type="ECO:0000313" key="9">
    <source>
        <dbReference type="Proteomes" id="UP000199600"/>
    </source>
</evidence>
<dbReference type="HAMAP" id="MF_00045">
    <property type="entry name" value="Oligoribonuclease"/>
    <property type="match status" value="1"/>
</dbReference>
<keyword evidence="9" id="KW-1185">Reference proteome</keyword>
<accession>A0A1A8Y084</accession>
<evidence type="ECO:0000256" key="5">
    <source>
        <dbReference type="ARBA" id="ARBA00070964"/>
    </source>
</evidence>
<dbReference type="Proteomes" id="UP000199600">
    <property type="component" value="Unassembled WGS sequence"/>
</dbReference>
<dbReference type="InterPro" id="IPR012337">
    <property type="entry name" value="RNaseH-like_sf"/>
</dbReference>
<keyword evidence="2 6" id="KW-0540">Nuclease</keyword>
<dbReference type="NCBIfam" id="NF003765">
    <property type="entry name" value="PRK05359.1"/>
    <property type="match status" value="1"/>
</dbReference>
<evidence type="ECO:0000256" key="3">
    <source>
        <dbReference type="ARBA" id="ARBA00022801"/>
    </source>
</evidence>
<proteinExistence type="inferred from homology"/>
<dbReference type="GO" id="GO:0003676">
    <property type="term" value="F:nucleic acid binding"/>
    <property type="evidence" value="ECO:0007669"/>
    <property type="project" value="InterPro"/>
</dbReference>
<dbReference type="EC" id="3.1.-.-" evidence="6"/>
<keyword evidence="6" id="KW-0963">Cytoplasm</keyword>
<evidence type="ECO:0000259" key="7">
    <source>
        <dbReference type="SMART" id="SM00479"/>
    </source>
</evidence>
<dbReference type="FunFam" id="3.30.420.10:FF:000003">
    <property type="entry name" value="Oligoribonuclease"/>
    <property type="match status" value="1"/>
</dbReference>
<dbReference type="SUPFAM" id="SSF53098">
    <property type="entry name" value="Ribonuclease H-like"/>
    <property type="match status" value="1"/>
</dbReference>
<dbReference type="PANTHER" id="PTHR11046:SF0">
    <property type="entry name" value="OLIGORIBONUCLEASE, MITOCHONDRIAL"/>
    <property type="match status" value="1"/>
</dbReference>
<evidence type="ECO:0000313" key="8">
    <source>
        <dbReference type="EMBL" id="SBT10590.1"/>
    </source>
</evidence>
<dbReference type="EMBL" id="FLQY01000359">
    <property type="protein sequence ID" value="SBT10590.1"/>
    <property type="molecule type" value="Genomic_DNA"/>
</dbReference>
<gene>
    <name evidence="6 8" type="primary">orn</name>
    <name evidence="8" type="ORF">PROAA_570008</name>
</gene>
<keyword evidence="4 6" id="KW-0269">Exonuclease</keyword>
<comment type="function">
    <text evidence="6">3'-to-5' exoribonuclease specific for small oligoribonucleotides.</text>
</comment>
<dbReference type="RefSeq" id="WP_186412169.1">
    <property type="nucleotide sequence ID" value="NZ_FLQY01000359.1"/>
</dbReference>
<feature type="active site" evidence="6">
    <location>
        <position position="129"/>
    </location>
</feature>
<evidence type="ECO:0000256" key="4">
    <source>
        <dbReference type="ARBA" id="ARBA00022839"/>
    </source>
</evidence>
<dbReference type="InterPro" id="IPR013520">
    <property type="entry name" value="Ribonucl_H"/>
</dbReference>
<evidence type="ECO:0000256" key="6">
    <source>
        <dbReference type="HAMAP-Rule" id="MF_00045"/>
    </source>
</evidence>
<dbReference type="Gene3D" id="3.30.420.10">
    <property type="entry name" value="Ribonuclease H-like superfamily/Ribonuclease H"/>
    <property type="match status" value="1"/>
</dbReference>
<dbReference type="Pfam" id="PF00929">
    <property type="entry name" value="RNase_T"/>
    <property type="match status" value="1"/>
</dbReference>
<dbReference type="CDD" id="cd06135">
    <property type="entry name" value="Orn"/>
    <property type="match status" value="1"/>
</dbReference>
<name>A0A1A8Y084_9RHOO</name>
<evidence type="ECO:0000256" key="1">
    <source>
        <dbReference type="ARBA" id="ARBA00009921"/>
    </source>
</evidence>
<protein>
    <recommendedName>
        <fullName evidence="5 6">Oligoribonuclease</fullName>
        <ecNumber evidence="6">3.1.-.-</ecNumber>
    </recommendedName>
</protein>
<dbReference type="GO" id="GO:0000175">
    <property type="term" value="F:3'-5'-RNA exonuclease activity"/>
    <property type="evidence" value="ECO:0007669"/>
    <property type="project" value="InterPro"/>
</dbReference>
<dbReference type="AlphaFoldDB" id="A0A1A8Y084"/>
<dbReference type="GO" id="GO:0006259">
    <property type="term" value="P:DNA metabolic process"/>
    <property type="evidence" value="ECO:0007669"/>
    <property type="project" value="UniProtKB-ARBA"/>
</dbReference>
<dbReference type="GO" id="GO:0005737">
    <property type="term" value="C:cytoplasm"/>
    <property type="evidence" value="ECO:0007669"/>
    <property type="project" value="UniProtKB-SubCell"/>
</dbReference>
<reference evidence="8 9" key="1">
    <citation type="submission" date="2016-06" db="EMBL/GenBank/DDBJ databases">
        <authorList>
            <person name="Kjaerup R.B."/>
            <person name="Dalgaard T.S."/>
            <person name="Juul-Madsen H.R."/>
        </authorList>
    </citation>
    <scope>NUCLEOTIDE SEQUENCE [LARGE SCALE GENOMIC DNA]</scope>
    <source>
        <strain evidence="8">2</strain>
    </source>
</reference>
<organism evidence="8 9">
    <name type="scientific">Candidatus Propionivibrio aalborgensis</name>
    <dbReference type="NCBI Taxonomy" id="1860101"/>
    <lineage>
        <taxon>Bacteria</taxon>
        <taxon>Pseudomonadati</taxon>
        <taxon>Pseudomonadota</taxon>
        <taxon>Betaproteobacteria</taxon>
        <taxon>Rhodocyclales</taxon>
        <taxon>Rhodocyclaceae</taxon>
        <taxon>Propionivibrio</taxon>
    </lineage>
</organism>
<sequence length="181" mass="20860">MAQDANHLVWLDMEMTGLDPENERIIELAMIVTDSELLTLAESPVWVVHQSDAQLAAMDEWNKKTHGRSGLIEKVKASALDEAMVEAQALAFLQEHVPKGASPMCGNSIGQDRRFMVRYMPLMEAWFHYRNIDVSTLKELCRRWKPELAKGFVKKSNHTALADIRESIEEMKYYREHFIKL</sequence>
<keyword evidence="3 6" id="KW-0378">Hydrolase</keyword>
<dbReference type="InterPro" id="IPR022894">
    <property type="entry name" value="Oligoribonuclease"/>
</dbReference>
<dbReference type="PANTHER" id="PTHR11046">
    <property type="entry name" value="OLIGORIBONUCLEASE, MITOCHONDRIAL"/>
    <property type="match status" value="1"/>
</dbReference>